<protein>
    <submittedName>
        <fullName evidence="1">Uncharacterized protein</fullName>
    </submittedName>
</protein>
<sequence length="123" mass="14943">MRIETAIHYINEYCKTNNLPKARSLIEHNWTRITESRYYLHLNFNAQYLVKIIKEEIEKGMHQQLTLEEKRILNQMNQYVRDLRYSHAKKTYTKHKDLFNRSEVHNWLTSEAKMLCDAFIAQP</sequence>
<organism evidence="1 2">
    <name type="scientific">Metabacillus fastidiosus</name>
    <dbReference type="NCBI Taxonomy" id="1458"/>
    <lineage>
        <taxon>Bacteria</taxon>
        <taxon>Bacillati</taxon>
        <taxon>Bacillota</taxon>
        <taxon>Bacilli</taxon>
        <taxon>Bacillales</taxon>
        <taxon>Bacillaceae</taxon>
        <taxon>Metabacillus</taxon>
    </lineage>
</organism>
<dbReference type="RefSeq" id="WP_066232247.1">
    <property type="nucleotide sequence ID" value="NZ_JARSOS010000029.1"/>
</dbReference>
<comment type="caution">
    <text evidence="1">The sequence shown here is derived from an EMBL/GenBank/DDBJ whole genome shotgun (WGS) entry which is preliminary data.</text>
</comment>
<keyword evidence="2" id="KW-1185">Reference proteome</keyword>
<reference evidence="1 2" key="1">
    <citation type="submission" date="2023-03" db="EMBL/GenBank/DDBJ databases">
        <title>Bacillus Genome Sequencing.</title>
        <authorList>
            <person name="Dunlap C."/>
        </authorList>
    </citation>
    <scope>NUCLEOTIDE SEQUENCE [LARGE SCALE GENOMIC DNA]</scope>
    <source>
        <strain evidence="1 2">NRS-1717</strain>
    </source>
</reference>
<dbReference type="GeneID" id="301142077"/>
<name>A0ABU6NXL3_9BACI</name>
<proteinExistence type="predicted"/>
<evidence type="ECO:0000313" key="2">
    <source>
        <dbReference type="Proteomes" id="UP001342826"/>
    </source>
</evidence>
<dbReference type="Proteomes" id="UP001342826">
    <property type="component" value="Unassembled WGS sequence"/>
</dbReference>
<evidence type="ECO:0000313" key="1">
    <source>
        <dbReference type="EMBL" id="MED4401862.1"/>
    </source>
</evidence>
<dbReference type="EMBL" id="JARTFS010000008">
    <property type="protein sequence ID" value="MED4401862.1"/>
    <property type="molecule type" value="Genomic_DNA"/>
</dbReference>
<accession>A0ABU6NXL3</accession>
<gene>
    <name evidence="1" type="ORF">P9271_11095</name>
</gene>